<dbReference type="AlphaFoldDB" id="A0AAV7VEM9"/>
<dbReference type="InterPro" id="IPR008518">
    <property type="entry name" value="Mff/Tango-11"/>
</dbReference>
<accession>A0AAV7VEM9</accession>
<reference evidence="12" key="1">
    <citation type="journal article" date="2022" name="bioRxiv">
        <title>Sequencing and chromosome-scale assembly of the giantPleurodeles waltlgenome.</title>
        <authorList>
            <person name="Brown T."/>
            <person name="Elewa A."/>
            <person name="Iarovenko S."/>
            <person name="Subramanian E."/>
            <person name="Araus A.J."/>
            <person name="Petzold A."/>
            <person name="Susuki M."/>
            <person name="Suzuki K.-i.T."/>
            <person name="Hayashi T."/>
            <person name="Toyoda A."/>
            <person name="Oliveira C."/>
            <person name="Osipova E."/>
            <person name="Leigh N.D."/>
            <person name="Simon A."/>
            <person name="Yun M.H."/>
        </authorList>
    </citation>
    <scope>NUCLEOTIDE SEQUENCE</scope>
    <source>
        <strain evidence="12">20211129_DDA</strain>
        <tissue evidence="12">Liver</tissue>
    </source>
</reference>
<dbReference type="GO" id="GO:0090314">
    <property type="term" value="P:positive regulation of protein targeting to membrane"/>
    <property type="evidence" value="ECO:0007669"/>
    <property type="project" value="UniProtKB-UniRule"/>
</dbReference>
<evidence type="ECO:0000256" key="5">
    <source>
        <dbReference type="ARBA" id="ARBA00023054"/>
    </source>
</evidence>
<evidence type="ECO:0000313" key="13">
    <source>
        <dbReference type="Proteomes" id="UP001066276"/>
    </source>
</evidence>
<evidence type="ECO:0000256" key="4">
    <source>
        <dbReference type="ARBA" id="ARBA00022989"/>
    </source>
</evidence>
<comment type="caution">
    <text evidence="12">The sequence shown here is derived from an EMBL/GenBank/DDBJ whole genome shotgun (WGS) entry which is preliminary data.</text>
</comment>
<dbReference type="GO" id="GO:0005777">
    <property type="term" value="C:peroxisome"/>
    <property type="evidence" value="ECO:0007669"/>
    <property type="project" value="UniProtKB-SubCell"/>
</dbReference>
<feature type="domain" description="Mff-like" evidence="11">
    <location>
        <begin position="39"/>
        <end position="172"/>
    </location>
</feature>
<keyword evidence="5" id="KW-0175">Coiled coil</keyword>
<evidence type="ECO:0000256" key="3">
    <source>
        <dbReference type="ARBA" id="ARBA00022787"/>
    </source>
</evidence>
<sequence>MHIPERISLAGVEMMEVSLMPFHWEQVKQKPSITLASQGYATQSGLSTKRSMKRVQELNNCSEKSSSDTQGSNHGHDGSPSTEEIGVCRLETSEKSPPLLLPSPQDTGTNASSRPVEDLGLMEIVAMRNQLIKISRRLQNLEEERAGGYQKELLMYFALLTACILNTLLWLRK</sequence>
<evidence type="ECO:0000256" key="2">
    <source>
        <dbReference type="ARBA" id="ARBA00022692"/>
    </source>
</evidence>
<keyword evidence="8 9" id="KW-0576">Peroxisome</keyword>
<dbReference type="EMBL" id="JANPWB010000003">
    <property type="protein sequence ID" value="KAJ1199341.1"/>
    <property type="molecule type" value="Genomic_DNA"/>
</dbReference>
<feature type="compositionally biased region" description="Polar residues" evidence="10">
    <location>
        <begin position="57"/>
        <end position="73"/>
    </location>
</feature>
<comment type="similarity">
    <text evidence="1 9">Belongs to the Tango11 family.</text>
</comment>
<name>A0AAV7VEM9_PLEWA</name>
<organism evidence="12 13">
    <name type="scientific">Pleurodeles waltl</name>
    <name type="common">Iberian ribbed newt</name>
    <dbReference type="NCBI Taxonomy" id="8319"/>
    <lineage>
        <taxon>Eukaryota</taxon>
        <taxon>Metazoa</taxon>
        <taxon>Chordata</taxon>
        <taxon>Craniata</taxon>
        <taxon>Vertebrata</taxon>
        <taxon>Euteleostomi</taxon>
        <taxon>Amphibia</taxon>
        <taxon>Batrachia</taxon>
        <taxon>Caudata</taxon>
        <taxon>Salamandroidea</taxon>
        <taxon>Salamandridae</taxon>
        <taxon>Pleurodelinae</taxon>
        <taxon>Pleurodeles</taxon>
    </lineage>
</organism>
<proteinExistence type="inferred from homology"/>
<evidence type="ECO:0000256" key="8">
    <source>
        <dbReference type="ARBA" id="ARBA00023140"/>
    </source>
</evidence>
<evidence type="ECO:0000256" key="7">
    <source>
        <dbReference type="ARBA" id="ARBA00023136"/>
    </source>
</evidence>
<dbReference type="PANTHER" id="PTHR16501:SF16">
    <property type="entry name" value="MITOCHONDRIAL FISSION FACTOR"/>
    <property type="match status" value="1"/>
</dbReference>
<comment type="subcellular location">
    <subcellularLocation>
        <location evidence="9">Mitochondrion outer membrane</location>
        <topology evidence="9">Single-pass type IV membrane protein</topology>
    </subcellularLocation>
    <subcellularLocation>
        <location evidence="9">Peroxisome</location>
    </subcellularLocation>
</comment>
<keyword evidence="3 9" id="KW-1000">Mitochondrion outer membrane</keyword>
<dbReference type="Proteomes" id="UP001066276">
    <property type="component" value="Chromosome 2_1"/>
</dbReference>
<dbReference type="Pfam" id="PF05644">
    <property type="entry name" value="Miff"/>
    <property type="match status" value="1"/>
</dbReference>
<evidence type="ECO:0000256" key="10">
    <source>
        <dbReference type="SAM" id="MobiDB-lite"/>
    </source>
</evidence>
<dbReference type="GO" id="GO:0000266">
    <property type="term" value="P:mitochondrial fission"/>
    <property type="evidence" value="ECO:0007669"/>
    <property type="project" value="UniProtKB-UniRule"/>
</dbReference>
<keyword evidence="13" id="KW-1185">Reference proteome</keyword>
<evidence type="ECO:0000256" key="9">
    <source>
        <dbReference type="RuleBase" id="RU368040"/>
    </source>
</evidence>
<dbReference type="GO" id="GO:0006626">
    <property type="term" value="P:protein targeting to mitochondrion"/>
    <property type="evidence" value="ECO:0007669"/>
    <property type="project" value="TreeGrafter"/>
</dbReference>
<protein>
    <recommendedName>
        <fullName evidence="9">Mitochondrial fission factor</fullName>
    </recommendedName>
</protein>
<evidence type="ECO:0000256" key="6">
    <source>
        <dbReference type="ARBA" id="ARBA00023128"/>
    </source>
</evidence>
<keyword evidence="2 9" id="KW-0812">Transmembrane</keyword>
<evidence type="ECO:0000313" key="12">
    <source>
        <dbReference type="EMBL" id="KAJ1199341.1"/>
    </source>
</evidence>
<keyword evidence="4 9" id="KW-1133">Transmembrane helix</keyword>
<feature type="region of interest" description="Disordered" evidence="10">
    <location>
        <begin position="40"/>
        <end position="115"/>
    </location>
</feature>
<evidence type="ECO:0000259" key="11">
    <source>
        <dbReference type="Pfam" id="PF05644"/>
    </source>
</evidence>
<gene>
    <name evidence="12" type="ORF">NDU88_003178</name>
</gene>
<dbReference type="PANTHER" id="PTHR16501">
    <property type="entry name" value="TRANSPORT AND GOLGI ORGANIZATION PROTEIN 11"/>
    <property type="match status" value="1"/>
</dbReference>
<dbReference type="InterPro" id="IPR039433">
    <property type="entry name" value="Mff-like_dom"/>
</dbReference>
<keyword evidence="7 9" id="KW-0472">Membrane</keyword>
<evidence type="ECO:0000256" key="1">
    <source>
        <dbReference type="ARBA" id="ARBA00009806"/>
    </source>
</evidence>
<dbReference type="GO" id="GO:0090141">
    <property type="term" value="P:positive regulation of mitochondrial fission"/>
    <property type="evidence" value="ECO:0007669"/>
    <property type="project" value="UniProtKB-UniRule"/>
</dbReference>
<feature type="compositionally biased region" description="Polar residues" evidence="10">
    <location>
        <begin position="40"/>
        <end position="49"/>
    </location>
</feature>
<comment type="function">
    <text evidence="9">Plays a role in mitochondrial and peroxisomal fission. Promotes the recruitment and association of the fission mediator dynamin-related protein 1 (DNM1L) to the mitochondrial surface.</text>
</comment>
<feature type="transmembrane region" description="Helical" evidence="9">
    <location>
        <begin position="153"/>
        <end position="171"/>
    </location>
</feature>
<dbReference type="GO" id="GO:0005741">
    <property type="term" value="C:mitochondrial outer membrane"/>
    <property type="evidence" value="ECO:0007669"/>
    <property type="project" value="UniProtKB-SubCell"/>
</dbReference>
<keyword evidence="6 9" id="KW-0496">Mitochondrion</keyword>